<dbReference type="AlphaFoldDB" id="A0AA90SXE8"/>
<dbReference type="Gene3D" id="1.10.287.1700">
    <property type="match status" value="1"/>
</dbReference>
<evidence type="ECO:0000256" key="1">
    <source>
        <dbReference type="SAM" id="Coils"/>
    </source>
</evidence>
<evidence type="ECO:0000313" key="3">
    <source>
        <dbReference type="Proteomes" id="UP001178148"/>
    </source>
</evidence>
<comment type="caution">
    <text evidence="2">The sequence shown here is derived from an EMBL/GenBank/DDBJ whole genome shotgun (WGS) entry which is preliminary data.</text>
</comment>
<dbReference type="Pfam" id="PF07321">
    <property type="entry name" value="YscO"/>
    <property type="match status" value="1"/>
</dbReference>
<name>A0AA90SXE8_9GAMM</name>
<evidence type="ECO:0000313" key="2">
    <source>
        <dbReference type="EMBL" id="MDP0588598.1"/>
    </source>
</evidence>
<keyword evidence="3" id="KW-1185">Reference proteome</keyword>
<feature type="coiled-coil region" evidence="1">
    <location>
        <begin position="69"/>
        <end position="124"/>
    </location>
</feature>
<keyword evidence="1" id="KW-0175">Coiled coil</keyword>
<proteinExistence type="predicted"/>
<protein>
    <submittedName>
        <fullName evidence="2">YscO family type III secretion system apparatus protein</fullName>
    </submittedName>
</protein>
<accession>A0AA90SXE8</accession>
<reference evidence="2 3" key="1">
    <citation type="journal article" date="2023" name="bioRxiv">
        <title>An intranuclear bacterial parasite of deep-sea mussels expresses apoptosis inhibitors acquired from its host.</title>
        <authorList>
            <person name="Gonzalez Porras M.A."/>
            <person name="Assie A."/>
            <person name="Tietjen M."/>
            <person name="Violette M."/>
            <person name="Kleiner M."/>
            <person name="Gruber-Vodicka H."/>
            <person name="Dubilier N."/>
            <person name="Leisch N."/>
        </authorList>
    </citation>
    <scope>NUCLEOTIDE SEQUENCE [LARGE SCALE GENOMIC DNA]</scope>
    <source>
        <strain evidence="2">IAP13</strain>
    </source>
</reference>
<dbReference type="EMBL" id="JASXSV010000006">
    <property type="protein sequence ID" value="MDP0588598.1"/>
    <property type="molecule type" value="Genomic_DNA"/>
</dbReference>
<organism evidence="2 3">
    <name type="scientific">Candidatus Endonucleibacter bathymodioli</name>
    <dbReference type="NCBI Taxonomy" id="539814"/>
    <lineage>
        <taxon>Bacteria</taxon>
        <taxon>Pseudomonadati</taxon>
        <taxon>Pseudomonadota</taxon>
        <taxon>Gammaproteobacteria</taxon>
        <taxon>Oceanospirillales</taxon>
        <taxon>Endozoicomonadaceae</taxon>
        <taxon>Candidatus Endonucleibacter</taxon>
    </lineage>
</organism>
<dbReference type="InterPro" id="IPR053716">
    <property type="entry name" value="Flag_assembly_chemotaxis_eff"/>
</dbReference>
<dbReference type="InterPro" id="IPR009929">
    <property type="entry name" value="T3SS_YscO"/>
</dbReference>
<dbReference type="Proteomes" id="UP001178148">
    <property type="component" value="Unassembled WGS sequence"/>
</dbReference>
<gene>
    <name evidence="2" type="ORF">QS748_05155</name>
</gene>
<sequence length="153" mass="18385">MLHELLKIKKVRETSAHDALRKQQRLLEEALQMQKDKEQELADYIEWRCKEEQLLYDNILNTDVRQHDLDFLKKKVAVLREEDVALEQAVEEAKSHVVDVERELELAEEHYRKARQAVEKFEEFTKVLDEEAAKDVQRLEDLEMEEFIVRPNR</sequence>